<feature type="transmembrane region" description="Helical" evidence="1">
    <location>
        <begin position="12"/>
        <end position="29"/>
    </location>
</feature>
<keyword evidence="1" id="KW-0812">Transmembrane</keyword>
<comment type="caution">
    <text evidence="2">The sequence shown here is derived from an EMBL/GenBank/DDBJ whole genome shotgun (WGS) entry which is preliminary data.</text>
</comment>
<keyword evidence="1" id="KW-0472">Membrane</keyword>
<gene>
    <name evidence="2" type="ORF">N876_0203575</name>
</gene>
<dbReference type="EMBL" id="AVFJ02000007">
    <property type="protein sequence ID" value="KPL57283.1"/>
    <property type="molecule type" value="Genomic_DNA"/>
</dbReference>
<feature type="transmembrane region" description="Helical" evidence="1">
    <location>
        <begin position="74"/>
        <end position="95"/>
    </location>
</feature>
<evidence type="ECO:0000256" key="1">
    <source>
        <dbReference type="SAM" id="Phobius"/>
    </source>
</evidence>
<name>A0A837NNY8_LACPN</name>
<reference evidence="2" key="1">
    <citation type="journal article" date="2016" name="Genome Announc.">
        <title>Draft Genome Sequence of Lactobacillus plantarum 2025.</title>
        <authorList>
            <person name="Karlyshev A.V."/>
            <person name="Khlebnikov V.C."/>
            <person name="Kosarev I.V."/>
            <person name="Abramov V.M."/>
        </authorList>
    </citation>
    <scope>NUCLEOTIDE SEQUENCE [LARGE SCALE GENOMIC DNA]</scope>
    <source>
        <strain evidence="2">2025</strain>
    </source>
</reference>
<organism evidence="2">
    <name type="scientific">Lactiplantibacillus plantarum 2025</name>
    <dbReference type="NCBI Taxonomy" id="1385856"/>
    <lineage>
        <taxon>Bacteria</taxon>
        <taxon>Bacillati</taxon>
        <taxon>Bacillota</taxon>
        <taxon>Bacilli</taxon>
        <taxon>Lactobacillales</taxon>
        <taxon>Lactobacillaceae</taxon>
        <taxon>Lactiplantibacillus</taxon>
    </lineage>
</organism>
<evidence type="ECO:0000313" key="2">
    <source>
        <dbReference type="EMBL" id="KPL57283.1"/>
    </source>
</evidence>
<protein>
    <submittedName>
        <fullName evidence="2">Uncharacterized protein</fullName>
    </submittedName>
</protein>
<dbReference type="AlphaFoldDB" id="A0A837NNY8"/>
<keyword evidence="1" id="KW-1133">Transmembrane helix</keyword>
<feature type="transmembrane region" description="Helical" evidence="1">
    <location>
        <begin position="49"/>
        <end position="67"/>
    </location>
</feature>
<dbReference type="RefSeq" id="WP_015380196.1">
    <property type="nucleotide sequence ID" value="NZ_CP076824.1"/>
</dbReference>
<proteinExistence type="predicted"/>
<sequence>MFEHFTRNRFWFWKAMETYGLGIYFIIKHNTFAFVPPQPTLLDVLDDPPAIFILACVGTLGLVYSLWDIQLPYYKPLMTGALTFVWAFFMIAFAAHDFATARYVSFESMYALAILVTMVHEQIVGG</sequence>
<accession>A0A837NNY8</accession>